<reference evidence="5 6" key="1">
    <citation type="submission" date="2021-08" db="EMBL/GenBank/DDBJ databases">
        <title>WGS of actinomycetes from Thailand.</title>
        <authorList>
            <person name="Thawai C."/>
        </authorList>
    </citation>
    <scope>NUCLEOTIDE SEQUENCE [LARGE SCALE GENOMIC DNA]</scope>
    <source>
        <strain evidence="5 6">PLK6-54</strain>
    </source>
</reference>
<comment type="caution">
    <text evidence="5">The sequence shown here is derived from an EMBL/GenBank/DDBJ whole genome shotgun (WGS) entry which is preliminary data.</text>
</comment>
<dbReference type="NCBIfam" id="TIGR00377">
    <property type="entry name" value="ant_ant_sig"/>
    <property type="match status" value="1"/>
</dbReference>
<dbReference type="RefSeq" id="WP_222965685.1">
    <property type="nucleotide sequence ID" value="NZ_JAINZZ010000033.1"/>
</dbReference>
<keyword evidence="6" id="KW-1185">Reference proteome</keyword>
<name>A0ABS7QCY8_9ACTN</name>
<protein>
    <recommendedName>
        <fullName evidence="2">Anti-sigma factor antagonist</fullName>
    </recommendedName>
</protein>
<evidence type="ECO:0000259" key="4">
    <source>
        <dbReference type="PROSITE" id="PS50801"/>
    </source>
</evidence>
<proteinExistence type="inferred from homology"/>
<dbReference type="PANTHER" id="PTHR33495">
    <property type="entry name" value="ANTI-SIGMA FACTOR ANTAGONIST TM_1081-RELATED-RELATED"/>
    <property type="match status" value="1"/>
</dbReference>
<feature type="region of interest" description="Disordered" evidence="3">
    <location>
        <begin position="1"/>
        <end position="26"/>
    </location>
</feature>
<dbReference type="Gene3D" id="3.30.750.24">
    <property type="entry name" value="STAS domain"/>
    <property type="match status" value="1"/>
</dbReference>
<dbReference type="SUPFAM" id="SSF52091">
    <property type="entry name" value="SpoIIaa-like"/>
    <property type="match status" value="1"/>
</dbReference>
<dbReference type="PANTHER" id="PTHR33495:SF2">
    <property type="entry name" value="ANTI-SIGMA FACTOR ANTAGONIST TM_1081-RELATED"/>
    <property type="match status" value="1"/>
</dbReference>
<dbReference type="InterPro" id="IPR002645">
    <property type="entry name" value="STAS_dom"/>
</dbReference>
<organism evidence="5 6">
    <name type="scientific">Actinacidiphila acidipaludis</name>
    <dbReference type="NCBI Taxonomy" id="2873382"/>
    <lineage>
        <taxon>Bacteria</taxon>
        <taxon>Bacillati</taxon>
        <taxon>Actinomycetota</taxon>
        <taxon>Actinomycetes</taxon>
        <taxon>Kitasatosporales</taxon>
        <taxon>Streptomycetaceae</taxon>
        <taxon>Actinacidiphila</taxon>
    </lineage>
</organism>
<evidence type="ECO:0000256" key="3">
    <source>
        <dbReference type="SAM" id="MobiDB-lite"/>
    </source>
</evidence>
<dbReference type="Proteomes" id="UP000778578">
    <property type="component" value="Unassembled WGS sequence"/>
</dbReference>
<dbReference type="PROSITE" id="PS50801">
    <property type="entry name" value="STAS"/>
    <property type="match status" value="1"/>
</dbReference>
<dbReference type="InterPro" id="IPR036513">
    <property type="entry name" value="STAS_dom_sf"/>
</dbReference>
<dbReference type="EMBL" id="JAINZZ010000033">
    <property type="protein sequence ID" value="MBY8880549.1"/>
    <property type="molecule type" value="Genomic_DNA"/>
</dbReference>
<feature type="domain" description="STAS" evidence="4">
    <location>
        <begin position="24"/>
        <end position="134"/>
    </location>
</feature>
<sequence length="138" mass="15113">MHHHGEQPGEDARRPDESLPPPTPYARSYRVHGITVVQLLGEIDLGAAEHVDRHLAAAALSPAPLLVVLDLCAAEFIDCFGLSLLLRGRRRVLDRGGRVRMACDRAATRKLLAMTGLDGVFHPFRTLDEALAHEPPES</sequence>
<comment type="similarity">
    <text evidence="1 2">Belongs to the anti-sigma-factor antagonist family.</text>
</comment>
<dbReference type="Pfam" id="PF01740">
    <property type="entry name" value="STAS"/>
    <property type="match status" value="1"/>
</dbReference>
<feature type="compositionally biased region" description="Basic and acidic residues" evidence="3">
    <location>
        <begin position="1"/>
        <end position="17"/>
    </location>
</feature>
<evidence type="ECO:0000256" key="1">
    <source>
        <dbReference type="ARBA" id="ARBA00009013"/>
    </source>
</evidence>
<evidence type="ECO:0000256" key="2">
    <source>
        <dbReference type="RuleBase" id="RU003749"/>
    </source>
</evidence>
<accession>A0ABS7QCY8</accession>
<evidence type="ECO:0000313" key="6">
    <source>
        <dbReference type="Proteomes" id="UP000778578"/>
    </source>
</evidence>
<dbReference type="InterPro" id="IPR003658">
    <property type="entry name" value="Anti-sigma_ant"/>
</dbReference>
<gene>
    <name evidence="5" type="ORF">K7862_23350</name>
</gene>
<evidence type="ECO:0000313" key="5">
    <source>
        <dbReference type="EMBL" id="MBY8880549.1"/>
    </source>
</evidence>